<evidence type="ECO:0000256" key="2">
    <source>
        <dbReference type="PROSITE-ProRule" id="PRU00284"/>
    </source>
</evidence>
<keyword evidence="1 2" id="KW-0807">Transducer</keyword>
<dbReference type="SUPFAM" id="SSF103190">
    <property type="entry name" value="Sensory domain-like"/>
    <property type="match status" value="1"/>
</dbReference>
<dbReference type="KEGG" id="pprf:DPRO_0890"/>
<organism evidence="6 7">
    <name type="scientific">Pseudodesulfovibrio profundus</name>
    <dbReference type="NCBI Taxonomy" id="57320"/>
    <lineage>
        <taxon>Bacteria</taxon>
        <taxon>Pseudomonadati</taxon>
        <taxon>Thermodesulfobacteriota</taxon>
        <taxon>Desulfovibrionia</taxon>
        <taxon>Desulfovibrionales</taxon>
        <taxon>Desulfovibrionaceae</taxon>
    </lineage>
</organism>
<dbReference type="InterPro" id="IPR029151">
    <property type="entry name" value="Sensor-like_sf"/>
</dbReference>
<keyword evidence="4" id="KW-0472">Membrane</keyword>
<dbReference type="Pfam" id="PF22673">
    <property type="entry name" value="MCP-like_PDC_1"/>
    <property type="match status" value="1"/>
</dbReference>
<dbReference type="PROSITE" id="PS51257">
    <property type="entry name" value="PROKAR_LIPOPROTEIN"/>
    <property type="match status" value="1"/>
</dbReference>
<dbReference type="Pfam" id="PF00015">
    <property type="entry name" value="MCPsignal"/>
    <property type="match status" value="1"/>
</dbReference>
<dbReference type="CDD" id="cd18773">
    <property type="entry name" value="PDC1_HK_sensor"/>
    <property type="match status" value="1"/>
</dbReference>
<dbReference type="GO" id="GO:0016020">
    <property type="term" value="C:membrane"/>
    <property type="evidence" value="ECO:0007669"/>
    <property type="project" value="InterPro"/>
</dbReference>
<dbReference type="RefSeq" id="WP_232005704.1">
    <property type="nucleotide sequence ID" value="NZ_LT907975.1"/>
</dbReference>
<sequence length="572" mass="60831">MKSKNSNFFRLLTFSVFVMIGMLGCADQAVASEESVTILSAKVELLTWSLVALGGCSVLGMVGVWLLVSRNKSNKIKILSDYMESVGNGSGSCESLASLGDKIGEARGGIHHIVNYIDELEKRIKSNETVLFESEQAKSQAQKQEKEAREKGEAARCEGLLSASRTLDVSVQGISTEARNLGESSDRALTGAMDQQRYITEAVSAMEEMNSTVSETAANAEAAAQEAVQTMENAGNGATIVSKTLTSISKVSGDSQALTDRVAGLGEQAEGVGKIMGVISDIADQTNLLALNAAIEAARAGEAGRGFAVVADEVRKLAEKTMDATKDVGTAIDGIQEQVHLTIKGVRDMTELADGAASLAHDSGEALEEIVHLAESSADRIRSIASASSQQSIASEEVTRTITEIHSISQNTGEQMESAMAALGSLTARVDELSTMTGVFRMVGNGTVQDVIRRLAASPKIHSKDRAQQEDAMRSALRANEFLELLYLTDADGVQTVSNMGGRVTDFSEDKIAYGKNWKDRAWFSGAVENKTFYISEVYVSSASGDNCITVSSPFFDENGQVNGVIAADVRV</sequence>
<protein>
    <submittedName>
        <fullName evidence="6">Chemotaxis sensory transducer</fullName>
    </submittedName>
</protein>
<proteinExistence type="predicted"/>
<feature type="region of interest" description="Disordered" evidence="3">
    <location>
        <begin position="134"/>
        <end position="153"/>
    </location>
</feature>
<dbReference type="EMBL" id="LT907975">
    <property type="protein sequence ID" value="SOB57781.1"/>
    <property type="molecule type" value="Genomic_DNA"/>
</dbReference>
<dbReference type="GO" id="GO:0007165">
    <property type="term" value="P:signal transduction"/>
    <property type="evidence" value="ECO:0007669"/>
    <property type="project" value="UniProtKB-KW"/>
</dbReference>
<keyword evidence="4" id="KW-0812">Transmembrane</keyword>
<evidence type="ECO:0000313" key="7">
    <source>
        <dbReference type="Proteomes" id="UP000219215"/>
    </source>
</evidence>
<dbReference type="CDD" id="cd11386">
    <property type="entry name" value="MCP_signal"/>
    <property type="match status" value="1"/>
</dbReference>
<evidence type="ECO:0000313" key="6">
    <source>
        <dbReference type="EMBL" id="SOB57781.1"/>
    </source>
</evidence>
<name>A0A2C8F7H0_9BACT</name>
<feature type="compositionally biased region" description="Basic and acidic residues" evidence="3">
    <location>
        <begin position="143"/>
        <end position="153"/>
    </location>
</feature>
<evidence type="ECO:0000256" key="3">
    <source>
        <dbReference type="SAM" id="MobiDB-lite"/>
    </source>
</evidence>
<reference evidence="7" key="1">
    <citation type="submission" date="2017-09" db="EMBL/GenBank/DDBJ databases">
        <authorList>
            <person name="Regsiter A."/>
            <person name="William W."/>
        </authorList>
    </citation>
    <scope>NUCLEOTIDE SEQUENCE [LARGE SCALE GENOMIC DNA]</scope>
    <source>
        <strain evidence="7">500-1</strain>
    </source>
</reference>
<dbReference type="SUPFAM" id="SSF58104">
    <property type="entry name" value="Methyl-accepting chemotaxis protein (MCP) signaling domain"/>
    <property type="match status" value="1"/>
</dbReference>
<dbReference type="Gene3D" id="1.10.287.950">
    <property type="entry name" value="Methyl-accepting chemotaxis protein"/>
    <property type="match status" value="1"/>
</dbReference>
<dbReference type="AlphaFoldDB" id="A0A2C8F7H0"/>
<feature type="transmembrane region" description="Helical" evidence="4">
    <location>
        <begin position="47"/>
        <end position="68"/>
    </location>
</feature>
<keyword evidence="4" id="KW-1133">Transmembrane helix</keyword>
<keyword evidence="7" id="KW-1185">Reference proteome</keyword>
<dbReference type="SMART" id="SM00283">
    <property type="entry name" value="MA"/>
    <property type="match status" value="1"/>
</dbReference>
<gene>
    <name evidence="6" type="ORF">DPRO_0890</name>
</gene>
<dbReference type="PANTHER" id="PTHR32089">
    <property type="entry name" value="METHYL-ACCEPTING CHEMOTAXIS PROTEIN MCPB"/>
    <property type="match status" value="1"/>
</dbReference>
<dbReference type="PANTHER" id="PTHR32089:SF112">
    <property type="entry name" value="LYSOZYME-LIKE PROTEIN-RELATED"/>
    <property type="match status" value="1"/>
</dbReference>
<dbReference type="InterPro" id="IPR004089">
    <property type="entry name" value="MCPsignal_dom"/>
</dbReference>
<evidence type="ECO:0000259" key="5">
    <source>
        <dbReference type="PROSITE" id="PS50111"/>
    </source>
</evidence>
<accession>A0A2C8F7H0</accession>
<evidence type="ECO:0000256" key="1">
    <source>
        <dbReference type="ARBA" id="ARBA00023224"/>
    </source>
</evidence>
<evidence type="ECO:0000256" key="4">
    <source>
        <dbReference type="SAM" id="Phobius"/>
    </source>
</evidence>
<dbReference type="Proteomes" id="UP000219215">
    <property type="component" value="Chromosome DPRO"/>
</dbReference>
<feature type="domain" description="Methyl-accepting transducer" evidence="5">
    <location>
        <begin position="170"/>
        <end position="406"/>
    </location>
</feature>
<dbReference type="PROSITE" id="PS50111">
    <property type="entry name" value="CHEMOTAXIS_TRANSDUC_2"/>
    <property type="match status" value="1"/>
</dbReference>
<dbReference type="Gene3D" id="3.30.450.20">
    <property type="entry name" value="PAS domain"/>
    <property type="match status" value="1"/>
</dbReference>